<comment type="caution">
    <text evidence="3">The sequence shown here is derived from an EMBL/GenBank/DDBJ whole genome shotgun (WGS) entry which is preliminary data.</text>
</comment>
<keyword evidence="2" id="KW-0732">Signal</keyword>
<keyword evidence="1" id="KW-0472">Membrane</keyword>
<accession>A0ABW3TNC7</accession>
<feature type="transmembrane region" description="Helical" evidence="1">
    <location>
        <begin position="58"/>
        <end position="81"/>
    </location>
</feature>
<evidence type="ECO:0008006" key="5">
    <source>
        <dbReference type="Google" id="ProtNLM"/>
    </source>
</evidence>
<evidence type="ECO:0000313" key="4">
    <source>
        <dbReference type="Proteomes" id="UP001597181"/>
    </source>
</evidence>
<reference evidence="4" key="1">
    <citation type="journal article" date="2019" name="Int. J. Syst. Evol. Microbiol.">
        <title>The Global Catalogue of Microorganisms (GCM) 10K type strain sequencing project: providing services to taxonomists for standard genome sequencing and annotation.</title>
        <authorList>
            <consortium name="The Broad Institute Genomics Platform"/>
            <consortium name="The Broad Institute Genome Sequencing Center for Infectious Disease"/>
            <person name="Wu L."/>
            <person name="Ma J."/>
        </authorList>
    </citation>
    <scope>NUCLEOTIDE SEQUENCE [LARGE SCALE GENOMIC DNA]</scope>
    <source>
        <strain evidence="4">CCUG 50213</strain>
    </source>
</reference>
<feature type="chain" id="PRO_5045339664" description="PH (Pleckstrin Homology) domain-containing protein" evidence="2">
    <location>
        <begin position="23"/>
        <end position="278"/>
    </location>
</feature>
<proteinExistence type="predicted"/>
<gene>
    <name evidence="3" type="ORF">ACFQ3U_07820</name>
</gene>
<sequence>MRTVRVAVSAAALGAASEPVPAASVSPALNALGLAGVAAGLIGTGLVIRGVALSSFHLGVMISLLSLLIFLLGLAALHLVLDARPNRVRYIANEPFVWFSQARVLPLTVAWGTAVLATAIAIFSFLSIATGLLDGAGNALREVSPLAWVLAFVCSIATWFAWREVVRAHRSPLGVQLRPNGISFVTGQAAVMLSWQQLDDVIADTVRKHPGAQSRQLPCVRVETESGRSYAIKAIELGSDPNVVAAFIRYYRDNPRERERLVDPATAISHFSEAQETR</sequence>
<keyword evidence="1" id="KW-0812">Transmembrane</keyword>
<feature type="transmembrane region" description="Helical" evidence="1">
    <location>
        <begin position="109"/>
        <end position="133"/>
    </location>
</feature>
<evidence type="ECO:0000313" key="3">
    <source>
        <dbReference type="EMBL" id="MFD1201797.1"/>
    </source>
</evidence>
<dbReference type="Proteomes" id="UP001597181">
    <property type="component" value="Unassembled WGS sequence"/>
</dbReference>
<keyword evidence="1" id="KW-1133">Transmembrane helix</keyword>
<dbReference type="EMBL" id="JBHTLY010000003">
    <property type="protein sequence ID" value="MFD1201797.1"/>
    <property type="molecule type" value="Genomic_DNA"/>
</dbReference>
<protein>
    <recommendedName>
        <fullName evidence="5">PH (Pleckstrin Homology) domain-containing protein</fullName>
    </recommendedName>
</protein>
<feature type="transmembrane region" description="Helical" evidence="1">
    <location>
        <begin position="145"/>
        <end position="162"/>
    </location>
</feature>
<organism evidence="3 4">
    <name type="scientific">Leucobacter albus</name>
    <dbReference type="NCBI Taxonomy" id="272210"/>
    <lineage>
        <taxon>Bacteria</taxon>
        <taxon>Bacillati</taxon>
        <taxon>Actinomycetota</taxon>
        <taxon>Actinomycetes</taxon>
        <taxon>Micrococcales</taxon>
        <taxon>Microbacteriaceae</taxon>
        <taxon>Leucobacter</taxon>
    </lineage>
</organism>
<dbReference type="RefSeq" id="WP_343960081.1">
    <property type="nucleotide sequence ID" value="NZ_BAAAKZ010000004.1"/>
</dbReference>
<keyword evidence="4" id="KW-1185">Reference proteome</keyword>
<evidence type="ECO:0000256" key="1">
    <source>
        <dbReference type="SAM" id="Phobius"/>
    </source>
</evidence>
<evidence type="ECO:0000256" key="2">
    <source>
        <dbReference type="SAM" id="SignalP"/>
    </source>
</evidence>
<feature type="signal peptide" evidence="2">
    <location>
        <begin position="1"/>
        <end position="22"/>
    </location>
</feature>
<name>A0ABW3TNC7_9MICO</name>
<feature type="transmembrane region" description="Helical" evidence="1">
    <location>
        <begin position="32"/>
        <end position="51"/>
    </location>
</feature>